<organism evidence="2 3">
    <name type="scientific">Fictibacillus enclensis</name>
    <dbReference type="NCBI Taxonomy" id="1017270"/>
    <lineage>
        <taxon>Bacteria</taxon>
        <taxon>Bacillati</taxon>
        <taxon>Bacillota</taxon>
        <taxon>Bacilli</taxon>
        <taxon>Bacillales</taxon>
        <taxon>Fictibacillaceae</taxon>
        <taxon>Fictibacillus</taxon>
    </lineage>
</organism>
<keyword evidence="1" id="KW-0732">Signal</keyword>
<evidence type="ECO:0000313" key="3">
    <source>
        <dbReference type="Proteomes" id="UP000054099"/>
    </source>
</evidence>
<dbReference type="Proteomes" id="UP000054099">
    <property type="component" value="Unassembled WGS sequence"/>
</dbReference>
<dbReference type="Pfam" id="PF06207">
    <property type="entry name" value="DUF1002"/>
    <property type="match status" value="1"/>
</dbReference>
<gene>
    <name evidence="2" type="ORF">AS030_09875</name>
</gene>
<dbReference type="AlphaFoldDB" id="A0A0V8JGE6"/>
<feature type="chain" id="PRO_5006893890" description="DUF1002 domain-containing protein" evidence="1">
    <location>
        <begin position="32"/>
        <end position="297"/>
    </location>
</feature>
<keyword evidence="3" id="KW-1185">Reference proteome</keyword>
<accession>A0A0V8JGE6</accession>
<dbReference type="EMBL" id="LNQN01000001">
    <property type="protein sequence ID" value="KSU85776.1"/>
    <property type="molecule type" value="Genomic_DNA"/>
</dbReference>
<proteinExistence type="predicted"/>
<comment type="caution">
    <text evidence="2">The sequence shown here is derived from an EMBL/GenBank/DDBJ whole genome shotgun (WGS) entry which is preliminary data.</text>
</comment>
<evidence type="ECO:0008006" key="4">
    <source>
        <dbReference type="Google" id="ProtNLM"/>
    </source>
</evidence>
<feature type="signal peptide" evidence="1">
    <location>
        <begin position="1"/>
        <end position="31"/>
    </location>
</feature>
<name>A0A0V8JGE6_9BACL</name>
<dbReference type="InterPro" id="IPR009343">
    <property type="entry name" value="DUF1002"/>
</dbReference>
<protein>
    <recommendedName>
        <fullName evidence="4">DUF1002 domain-containing protein</fullName>
    </recommendedName>
</protein>
<evidence type="ECO:0000256" key="1">
    <source>
        <dbReference type="SAM" id="SignalP"/>
    </source>
</evidence>
<sequence>MRWSINMNRNVKWLIPMLLALVFMVPLKAFADAAPGDVIVTLGEDLTPDQKTKILNEMGVSSDVDTVTVTNEEEHQYLGKYVSKAQLGTRAISSSKVTLAEKGKGLHVEAKNINWVTDSMIVNALVTAGVKDADIYVTAPFEVSGTAALTGILKAYEQKANVNIPEEKKQVANEEVVKTAELGDRIGTKEATQLITEIKQELADHPVKSEDELRDLIKRVAERLGITLTDDELNSLVSLFNKMKDLNINWDSVQDQLHNVRDNLDGFLNKEETQSFLQKFIDFIISIIDGIKGLFQK</sequence>
<evidence type="ECO:0000313" key="2">
    <source>
        <dbReference type="EMBL" id="KSU85776.1"/>
    </source>
</evidence>
<reference evidence="2 3" key="1">
    <citation type="journal article" date="2014" name="Antonie Van Leeuwenhoek">
        <title>Fictibacillus enclensis sp. nov., isolated from marine sediment.</title>
        <authorList>
            <person name="Dastager S.G."/>
            <person name="Mawlankar R."/>
            <person name="Srinivasan K."/>
            <person name="Tang S.K."/>
            <person name="Lee J.C."/>
            <person name="Ramana V.V."/>
            <person name="Shouche Y.S."/>
        </authorList>
    </citation>
    <scope>NUCLEOTIDE SEQUENCE [LARGE SCALE GENOMIC DNA]</scope>
    <source>
        <strain evidence="2 3">NIO-1003</strain>
    </source>
</reference>